<evidence type="ECO:0000313" key="3">
    <source>
        <dbReference type="Proteomes" id="UP000030134"/>
    </source>
</evidence>
<comment type="caution">
    <text evidence="2">The sequence shown here is derived from an EMBL/GenBank/DDBJ whole genome shotgun (WGS) entry which is preliminary data.</text>
</comment>
<dbReference type="EMBL" id="JQZW01000006">
    <property type="protein sequence ID" value="KGN98476.1"/>
    <property type="molecule type" value="Genomic_DNA"/>
</dbReference>
<dbReference type="AlphaFoldDB" id="A0A0A2G5H3"/>
<feature type="signal peptide" evidence="1">
    <location>
        <begin position="1"/>
        <end position="19"/>
    </location>
</feature>
<sequence length="482" mass="52992">MKKMSFSCLLSLAIVATLALFTACNKDKKEPKETPQSLLLNTVPQDASMVVAIGVDAIMDAFEQKELEEMASPQIVAQIKLFKKNLDTQKAILFGRMSPMGNNSVITTVIKDYNAFVETITASGATIEEKSGFSTAQLAPFHIIFDKDQVWVCSLSERDKKLAEESFKLKKEAGQSIRSISYIRSILDNEMGIYLNLKAIISGLDFTDATWQKPALDDINKYNTCLLGSISLKKDKFAISAALLDDKGNALGDKHNIARAIDKTLLDYLELKQDIFAGVAIKNEAFVKILENLAFPAVQQFMPILSAINGTVVIAINAKSTAINTPKDVEGTILIQTKGNSAAQLFPTISDMLSDFHDKNGSKDGNDLALNLPFGDYVFGFRENVLYLAPTPLAKKTQPNYNNHPIASTLIQNDMGYIICDMKSNGTIAHIAKQVLDYPLNGYAVLSVRPDGATLLLQNEAASIASLIHKIVMYQKRYIEEE</sequence>
<dbReference type="Proteomes" id="UP000030134">
    <property type="component" value="Unassembled WGS sequence"/>
</dbReference>
<keyword evidence="3" id="KW-1185">Reference proteome</keyword>
<keyword evidence="1" id="KW-0732">Signal</keyword>
<gene>
    <name evidence="2" type="ORF">HQ36_02390</name>
</gene>
<dbReference type="PROSITE" id="PS51257">
    <property type="entry name" value="PROKAR_LIPOPROTEIN"/>
    <property type="match status" value="1"/>
</dbReference>
<reference evidence="2 3" key="1">
    <citation type="submission" date="2014-08" db="EMBL/GenBank/DDBJ databases">
        <title>Porphyromonas gingivicanis strain:COT-022_OH1391 Genome sequencing.</title>
        <authorList>
            <person name="Wallis C."/>
            <person name="Deusch O."/>
            <person name="O'Flynn C."/>
            <person name="Davis I."/>
            <person name="Jospin G."/>
            <person name="Darling A.E."/>
            <person name="Coil D.A."/>
            <person name="Alexiev A."/>
            <person name="Horsfall A."/>
            <person name="Kirkwood N."/>
            <person name="Harris S."/>
            <person name="Eisen J.A."/>
        </authorList>
    </citation>
    <scope>NUCLEOTIDE SEQUENCE [LARGE SCALE GENOMIC DNA]</scope>
    <source>
        <strain evidence="3">COT-022 OH1391</strain>
    </source>
</reference>
<protein>
    <recommendedName>
        <fullName evidence="4">DUF4836 domain-containing protein</fullName>
    </recommendedName>
</protein>
<organism evidence="2 3">
    <name type="scientific">Porphyromonas gingivicanis</name>
    <dbReference type="NCBI Taxonomy" id="266762"/>
    <lineage>
        <taxon>Bacteria</taxon>
        <taxon>Pseudomonadati</taxon>
        <taxon>Bacteroidota</taxon>
        <taxon>Bacteroidia</taxon>
        <taxon>Bacteroidales</taxon>
        <taxon>Porphyromonadaceae</taxon>
        <taxon>Porphyromonas</taxon>
    </lineage>
</organism>
<evidence type="ECO:0000313" key="2">
    <source>
        <dbReference type="EMBL" id="KGN98476.1"/>
    </source>
</evidence>
<evidence type="ECO:0000256" key="1">
    <source>
        <dbReference type="SAM" id="SignalP"/>
    </source>
</evidence>
<dbReference type="STRING" id="266762.HQ36_02390"/>
<dbReference type="OrthoDB" id="9802897at2"/>
<feature type="chain" id="PRO_5001999007" description="DUF4836 domain-containing protein" evidence="1">
    <location>
        <begin position="20"/>
        <end position="482"/>
    </location>
</feature>
<accession>A0A0A2G5H3</accession>
<dbReference type="RefSeq" id="WP_036883176.1">
    <property type="nucleotide sequence ID" value="NZ_JQZW01000006.1"/>
</dbReference>
<name>A0A0A2G5H3_9PORP</name>
<proteinExistence type="predicted"/>
<evidence type="ECO:0008006" key="4">
    <source>
        <dbReference type="Google" id="ProtNLM"/>
    </source>
</evidence>